<proteinExistence type="predicted"/>
<dbReference type="EMBL" id="SBKQ01000002">
    <property type="protein sequence ID" value="RXR34837.1"/>
    <property type="molecule type" value="Genomic_DNA"/>
</dbReference>
<dbReference type="AlphaFoldDB" id="A0A4Q1KXC1"/>
<accession>A0A4Q1KXC1</accession>
<evidence type="ECO:0000313" key="2">
    <source>
        <dbReference type="Proteomes" id="UP000289734"/>
    </source>
</evidence>
<dbReference type="Proteomes" id="UP000289734">
    <property type="component" value="Unassembled WGS sequence"/>
</dbReference>
<sequence>MDAPKEILKELYWSFYQVFSDKEKFEKELIEYNTRLLKPKPKLDRIIYPENKIVIQFMVYQDSDDNESDYDEERQILLETNNISGFTISELMFQINNKVVENEEDNIDISEQDAVFFEGLEYLTDDDPDYTQTKVYYMILGS</sequence>
<comment type="caution">
    <text evidence="1">The sequence shown here is derived from an EMBL/GenBank/DDBJ whole genome shotgun (WGS) entry which is preliminary data.</text>
</comment>
<evidence type="ECO:0000313" key="1">
    <source>
        <dbReference type="EMBL" id="RXR34837.1"/>
    </source>
</evidence>
<gene>
    <name evidence="1" type="ORF">EQG68_02710</name>
</gene>
<dbReference type="RefSeq" id="WP_129463244.1">
    <property type="nucleotide sequence ID" value="NZ_SBKQ01000002.1"/>
</dbReference>
<name>A0A4Q1KXC1_9FLAO</name>
<protein>
    <submittedName>
        <fullName evidence="1">Uncharacterized protein</fullName>
    </submittedName>
</protein>
<dbReference type="OrthoDB" id="694244at2"/>
<reference evidence="2" key="1">
    <citation type="submission" date="2019-01" db="EMBL/GenBank/DDBJ databases">
        <title>Cytophagaceae bacterium strain CAR-16.</title>
        <authorList>
            <person name="Chen W.-M."/>
        </authorList>
    </citation>
    <scope>NUCLEOTIDE SEQUENCE [LARGE SCALE GENOMIC DNA]</scope>
    <source>
        <strain evidence="2">ICH-30</strain>
    </source>
</reference>
<keyword evidence="2" id="KW-1185">Reference proteome</keyword>
<organism evidence="1 2">
    <name type="scientific">Flavobacterium piscinae</name>
    <dbReference type="NCBI Taxonomy" id="2506424"/>
    <lineage>
        <taxon>Bacteria</taxon>
        <taxon>Pseudomonadati</taxon>
        <taxon>Bacteroidota</taxon>
        <taxon>Flavobacteriia</taxon>
        <taxon>Flavobacteriales</taxon>
        <taxon>Flavobacteriaceae</taxon>
        <taxon>Flavobacterium</taxon>
    </lineage>
</organism>